<comment type="caution">
    <text evidence="14">The sequence shown here is derived from an EMBL/GenBank/DDBJ whole genome shotgun (WGS) entry which is preliminary data.</text>
</comment>
<evidence type="ECO:0000256" key="5">
    <source>
        <dbReference type="ARBA" id="ARBA00022679"/>
    </source>
</evidence>
<evidence type="ECO:0000256" key="3">
    <source>
        <dbReference type="ARBA" id="ARBA00004771"/>
    </source>
</evidence>
<keyword evidence="7" id="KW-0012">Acyltransferase</keyword>
<feature type="compositionally biased region" description="Low complexity" evidence="11">
    <location>
        <begin position="146"/>
        <end position="160"/>
    </location>
</feature>
<organism evidence="14 15">
    <name type="scientific">Brassica napus</name>
    <name type="common">Rape</name>
    <dbReference type="NCBI Taxonomy" id="3708"/>
    <lineage>
        <taxon>Eukaryota</taxon>
        <taxon>Viridiplantae</taxon>
        <taxon>Streptophyta</taxon>
        <taxon>Embryophyta</taxon>
        <taxon>Tracheophyta</taxon>
        <taxon>Spermatophyta</taxon>
        <taxon>Magnoliopsida</taxon>
        <taxon>eudicotyledons</taxon>
        <taxon>Gunneridae</taxon>
        <taxon>Pentapetalae</taxon>
        <taxon>rosids</taxon>
        <taxon>malvids</taxon>
        <taxon>Brassicales</taxon>
        <taxon>Brassicaceae</taxon>
        <taxon>Brassiceae</taxon>
        <taxon>Brassica</taxon>
    </lineage>
</organism>
<dbReference type="Pfam" id="PF06974">
    <property type="entry name" value="WS_DGAT_C"/>
    <property type="match status" value="1"/>
</dbReference>
<feature type="region of interest" description="Disordered" evidence="11">
    <location>
        <begin position="179"/>
        <end position="198"/>
    </location>
</feature>
<evidence type="ECO:0000259" key="13">
    <source>
        <dbReference type="Pfam" id="PF06974"/>
    </source>
</evidence>
<dbReference type="InterPro" id="IPR009721">
    <property type="entry name" value="O-acyltransferase_WSD1_C"/>
</dbReference>
<protein>
    <recommendedName>
        <fullName evidence="16">Diacylglycerol O-acyltransferase</fullName>
    </recommendedName>
</protein>
<keyword evidence="15" id="KW-1185">Reference proteome</keyword>
<feature type="region of interest" description="Disordered" evidence="11">
    <location>
        <begin position="133"/>
        <end position="163"/>
    </location>
</feature>
<sequence>MVEPRIYRSRMGGETNTVRETAEEEPLSPCSQLFNSPDFNCAIIVTMGCKVKGNPSAIIDGLKHTLVNHPRFSSILRRARIMRVHQSIEADKDNPPAVLIKISHEVDKEKGHVFQYDKPASEALPLVCKRAHPTLSAPSGDRNRGFNEGSSSGESANSRSVPKGPTVFQAGIFCSTSTGTFQNKKKKSRQRPPAWVRHVRPARSSTCVNLSQRASWSVYVHNRMSPQEVPVGSIRCYKRMRQTHEMKNGKKGQPSWVRTKVRVEEHVIVPDIDPDIENPYQYVEDYISNLTTVPMDLSKPLWEIHLLCLKTSNAESIGLLKIHHSLGDGMSLMSLFLACTRKTSDPEALPTVAVQKKTVWTDLLQDTETPLLAKPGCELKPKRFVHRIISFDDVKLVKNAMNMTVNDVLPGVTQAGLSRYLSRRYDQEATPKFKELMRRIRLRSAIMINVRPNAGIEALADMMAKKSKCRWGNLFGYILLPFSIGLETDPLEYLRRAKVTVDRKKHSLEAVFSMAFFKLILKVLGLKASVVLVRKVIHSTTLTFSNVVGPKGRNYFSRPSVALTIHFQSYANKVIISVTADPIVIPNPHKMCDNLVESLKLIKSSVLERGLYEMEV</sequence>
<dbReference type="SUPFAM" id="SSF52777">
    <property type="entry name" value="CoA-dependent acyltransferases"/>
    <property type="match status" value="1"/>
</dbReference>
<feature type="domain" description="O-acyltransferase WSD1-like N-terminal" evidence="12">
    <location>
        <begin position="281"/>
        <end position="354"/>
    </location>
</feature>
<evidence type="ECO:0000256" key="4">
    <source>
        <dbReference type="ARBA" id="ARBA00005189"/>
    </source>
</evidence>
<gene>
    <name evidence="14" type="ORF">HID58_087604</name>
</gene>
<keyword evidence="6" id="KW-0256">Endoplasmic reticulum</keyword>
<keyword evidence="5" id="KW-0808">Transferase</keyword>
<evidence type="ECO:0000256" key="11">
    <source>
        <dbReference type="SAM" id="MobiDB-lite"/>
    </source>
</evidence>
<evidence type="ECO:0000256" key="6">
    <source>
        <dbReference type="ARBA" id="ARBA00022824"/>
    </source>
</evidence>
<evidence type="ECO:0000313" key="14">
    <source>
        <dbReference type="EMBL" id="KAH0859343.1"/>
    </source>
</evidence>
<evidence type="ECO:0000256" key="10">
    <source>
        <dbReference type="ARBA" id="ARBA00048109"/>
    </source>
</evidence>
<name>A0ABQ7XTS5_BRANA</name>
<comment type="subcellular location">
    <subcellularLocation>
        <location evidence="1">Cell membrane</location>
        <topology evidence="1">Single-pass membrane protein</topology>
    </subcellularLocation>
    <subcellularLocation>
        <location evidence="2">Endoplasmic reticulum membrane</location>
    </subcellularLocation>
</comment>
<dbReference type="Proteomes" id="UP000824890">
    <property type="component" value="Unassembled WGS sequence"/>
</dbReference>
<dbReference type="PANTHER" id="PTHR31650:SF57">
    <property type="entry name" value="(RAPE) HYPOTHETICAL PROTEIN"/>
    <property type="match status" value="1"/>
</dbReference>
<comment type="catalytic activity">
    <reaction evidence="9">
        <text>a long chain fatty alcohol + a fatty acyl-CoA = a long-chain alcohol wax ester + CoA</text>
        <dbReference type="Rhea" id="RHEA:38443"/>
        <dbReference type="ChEBI" id="CHEBI:17135"/>
        <dbReference type="ChEBI" id="CHEBI:57287"/>
        <dbReference type="ChEBI" id="CHEBI:77636"/>
        <dbReference type="ChEBI" id="CHEBI:235323"/>
        <dbReference type="EC" id="2.3.1.75"/>
    </reaction>
</comment>
<evidence type="ECO:0000313" key="15">
    <source>
        <dbReference type="Proteomes" id="UP000824890"/>
    </source>
</evidence>
<accession>A0ABQ7XTS5</accession>
<evidence type="ECO:0000256" key="7">
    <source>
        <dbReference type="ARBA" id="ARBA00023315"/>
    </source>
</evidence>
<dbReference type="InterPro" id="IPR004255">
    <property type="entry name" value="O-acyltransferase_WSD1_N"/>
</dbReference>
<dbReference type="PANTHER" id="PTHR31650">
    <property type="entry name" value="O-ACYLTRANSFERASE (WSD1-LIKE) FAMILY PROTEIN"/>
    <property type="match status" value="1"/>
</dbReference>
<evidence type="ECO:0000256" key="9">
    <source>
        <dbReference type="ARBA" id="ARBA00047604"/>
    </source>
</evidence>
<comment type="pathway">
    <text evidence="3">Glycerolipid metabolism; triacylglycerol biosynthesis.</text>
</comment>
<evidence type="ECO:0000256" key="2">
    <source>
        <dbReference type="ARBA" id="ARBA00004586"/>
    </source>
</evidence>
<comment type="catalytic activity">
    <reaction evidence="10">
        <text>an acyl-CoA + a 1,2-diacyl-sn-glycerol = a triacyl-sn-glycerol + CoA</text>
        <dbReference type="Rhea" id="RHEA:10868"/>
        <dbReference type="ChEBI" id="CHEBI:17815"/>
        <dbReference type="ChEBI" id="CHEBI:57287"/>
        <dbReference type="ChEBI" id="CHEBI:58342"/>
        <dbReference type="ChEBI" id="CHEBI:64615"/>
        <dbReference type="EC" id="2.3.1.20"/>
    </reaction>
</comment>
<feature type="region of interest" description="Disordered" evidence="11">
    <location>
        <begin position="1"/>
        <end position="23"/>
    </location>
</feature>
<dbReference type="EMBL" id="JAGKQM010000019">
    <property type="protein sequence ID" value="KAH0859343.1"/>
    <property type="molecule type" value="Genomic_DNA"/>
</dbReference>
<reference evidence="14 15" key="1">
    <citation type="submission" date="2021-05" db="EMBL/GenBank/DDBJ databases">
        <title>Genome Assembly of Synthetic Allotetraploid Brassica napus Reveals Homoeologous Exchanges between Subgenomes.</title>
        <authorList>
            <person name="Davis J.T."/>
        </authorList>
    </citation>
    <scope>NUCLEOTIDE SEQUENCE [LARGE SCALE GENOMIC DNA]</scope>
    <source>
        <strain evidence="15">cv. Da-Ae</strain>
        <tissue evidence="14">Seedling</tissue>
    </source>
</reference>
<comment type="pathway">
    <text evidence="4">Lipid metabolism.</text>
</comment>
<dbReference type="Pfam" id="PF03007">
    <property type="entry name" value="WS_DGAT_cat"/>
    <property type="match status" value="1"/>
</dbReference>
<evidence type="ECO:0008006" key="16">
    <source>
        <dbReference type="Google" id="ProtNLM"/>
    </source>
</evidence>
<evidence type="ECO:0000259" key="12">
    <source>
        <dbReference type="Pfam" id="PF03007"/>
    </source>
</evidence>
<evidence type="ECO:0000256" key="1">
    <source>
        <dbReference type="ARBA" id="ARBA00004162"/>
    </source>
</evidence>
<proteinExistence type="inferred from homology"/>
<feature type="domain" description="O-acyltransferase WSD1 C-terminal" evidence="13">
    <location>
        <begin position="471"/>
        <end position="603"/>
    </location>
</feature>
<evidence type="ECO:0000256" key="8">
    <source>
        <dbReference type="ARBA" id="ARBA00024360"/>
    </source>
</evidence>
<dbReference type="InterPro" id="IPR045034">
    <property type="entry name" value="O-acyltransferase_WSD1-like"/>
</dbReference>
<comment type="similarity">
    <text evidence="8">In the N-terminal section; belongs to the long-chain O-acyltransferase family.</text>
</comment>